<dbReference type="SUPFAM" id="SSF50998">
    <property type="entry name" value="Quinoprotein alcohol dehydrogenase-like"/>
    <property type="match status" value="1"/>
</dbReference>
<gene>
    <name evidence="1" type="ORF">DFQ07_3107</name>
</gene>
<dbReference type="PROSITE" id="PS51257">
    <property type="entry name" value="PROKAR_LIPOPROTEIN"/>
    <property type="match status" value="1"/>
</dbReference>
<organism evidence="1 2">
    <name type="scientific">Tenacibaculum caenipelagi</name>
    <dbReference type="NCBI Taxonomy" id="1325435"/>
    <lineage>
        <taxon>Bacteria</taxon>
        <taxon>Pseudomonadati</taxon>
        <taxon>Bacteroidota</taxon>
        <taxon>Flavobacteriia</taxon>
        <taxon>Flavobacteriales</taxon>
        <taxon>Flavobacteriaceae</taxon>
        <taxon>Tenacibaculum</taxon>
    </lineage>
</organism>
<dbReference type="InterPro" id="IPR011047">
    <property type="entry name" value="Quinoprotein_ADH-like_sf"/>
</dbReference>
<dbReference type="AlphaFoldDB" id="A0A4V3D2R0"/>
<dbReference type="RefSeq" id="WP_133538081.1">
    <property type="nucleotide sequence ID" value="NZ_SNYH01000007.1"/>
</dbReference>
<proteinExistence type="predicted"/>
<accession>A0A4V3D2R0</accession>
<dbReference type="Proteomes" id="UP000295390">
    <property type="component" value="Unassembled WGS sequence"/>
</dbReference>
<name>A0A4V3D2R0_9FLAO</name>
<dbReference type="PANTHER" id="PTHR42754">
    <property type="entry name" value="ENDOGLUCANASE"/>
    <property type="match status" value="1"/>
</dbReference>
<reference evidence="1 2" key="1">
    <citation type="submission" date="2019-03" db="EMBL/GenBank/DDBJ databases">
        <title>Genomic Encyclopedia of Type Strains, Phase III (KMG-III): the genomes of soil and plant-associated and newly described type strains.</title>
        <authorList>
            <person name="Whitman W."/>
        </authorList>
    </citation>
    <scope>NUCLEOTIDE SEQUENCE [LARGE SCALE GENOMIC DNA]</scope>
    <source>
        <strain evidence="1 2">CECT 8283</strain>
    </source>
</reference>
<evidence type="ECO:0000313" key="2">
    <source>
        <dbReference type="Proteomes" id="UP000295390"/>
    </source>
</evidence>
<dbReference type="EMBL" id="SNYH01000007">
    <property type="protein sequence ID" value="TDQ22010.1"/>
    <property type="molecule type" value="Genomic_DNA"/>
</dbReference>
<evidence type="ECO:0008006" key="3">
    <source>
        <dbReference type="Google" id="ProtNLM"/>
    </source>
</evidence>
<evidence type="ECO:0000313" key="1">
    <source>
        <dbReference type="EMBL" id="TDQ22010.1"/>
    </source>
</evidence>
<keyword evidence="2" id="KW-1185">Reference proteome</keyword>
<sequence>MVKHISSVLLILIITTYSCNNDDGIHITSLTKTPEISFVKTLGGTANESGRSVIETSDGGYAVAGFTQSIDGDIETTRNTIQYDFWVLKFDSQDNLQWQKTFGGTKDDKAFKIIQTNDDGFIIAGYGKSDDGDVDTNEGFDDFWILKLDANGTVTWKTTTGFSGADQGFTITQTTDGGYFVGGILDVTASGGLGNSKFAARHAGGDYWGLKLNINGNIEWRKYFGGTNTDTCYGVAETSDGYILIGSSDSKDVDIKDNKGAYDFWIVKTDKNGNLLWEKSFGGTEIDEARAITKTDDGSFIIIGDTRSSDKDIDQNNGGADVWAIKITPQGELIWQKNYGGSSFDVGRSVHKTSDGGFLIGGSSRSADNNFENKGQNDALILKIDKNGNLIWQKTVGGTEIDYCYDAIELTNGSIIAVGESSSNNQDITTNKGFSDLLIIKIK</sequence>
<comment type="caution">
    <text evidence="1">The sequence shown here is derived from an EMBL/GenBank/DDBJ whole genome shotgun (WGS) entry which is preliminary data.</text>
</comment>
<dbReference type="PANTHER" id="PTHR42754:SF1">
    <property type="entry name" value="LIPOPROTEIN"/>
    <property type="match status" value="1"/>
</dbReference>
<dbReference type="OrthoDB" id="9811934at2"/>
<protein>
    <recommendedName>
        <fullName evidence="3">Bulb-type lectin domain-containing protein</fullName>
    </recommendedName>
</protein>